<name>A0A6I6JYU5_9BACT</name>
<evidence type="ECO:0000313" key="2">
    <source>
        <dbReference type="Proteomes" id="UP000428260"/>
    </source>
</evidence>
<keyword evidence="2" id="KW-1185">Reference proteome</keyword>
<dbReference type="RefSeq" id="WP_158869457.1">
    <property type="nucleotide sequence ID" value="NZ_CP046401.1"/>
</dbReference>
<dbReference type="Proteomes" id="UP000428260">
    <property type="component" value="Chromosome"/>
</dbReference>
<dbReference type="EMBL" id="CP046401">
    <property type="protein sequence ID" value="QGY46320.1"/>
    <property type="molecule type" value="Genomic_DNA"/>
</dbReference>
<organism evidence="1 2">
    <name type="scientific">Maribellus comscasis</name>
    <dbReference type="NCBI Taxonomy" id="2681766"/>
    <lineage>
        <taxon>Bacteria</taxon>
        <taxon>Pseudomonadati</taxon>
        <taxon>Bacteroidota</taxon>
        <taxon>Bacteroidia</taxon>
        <taxon>Marinilabiliales</taxon>
        <taxon>Prolixibacteraceae</taxon>
        <taxon>Maribellus</taxon>
    </lineage>
</organism>
<accession>A0A6I6JYU5</accession>
<reference evidence="1 2" key="1">
    <citation type="submission" date="2019-11" db="EMBL/GenBank/DDBJ databases">
        <authorList>
            <person name="Zheng R.K."/>
            <person name="Sun C.M."/>
        </authorList>
    </citation>
    <scope>NUCLEOTIDE SEQUENCE [LARGE SCALE GENOMIC DNA]</scope>
    <source>
        <strain evidence="1 2">WC007</strain>
    </source>
</reference>
<evidence type="ECO:0000313" key="1">
    <source>
        <dbReference type="EMBL" id="QGY46320.1"/>
    </source>
</evidence>
<dbReference type="AlphaFoldDB" id="A0A6I6JYU5"/>
<sequence length="98" mass="11031">MKFLAENTDQINLKTGDEFTLENYSVAVVPPHLNLEAFIHLPENLILLKTDYPEQEGTFESIFHIKANSSGSGAIKIGYKDWDTNSNAKEKTIEVTVF</sequence>
<protein>
    <submittedName>
        <fullName evidence="1">Uncharacterized protein</fullName>
    </submittedName>
</protein>
<proteinExistence type="predicted"/>
<dbReference type="KEGG" id="mcos:GM418_22440"/>
<gene>
    <name evidence="1" type="ORF">GM418_22440</name>
</gene>